<dbReference type="EMBL" id="JASCZI010061411">
    <property type="protein sequence ID" value="MED6138639.1"/>
    <property type="molecule type" value="Genomic_DNA"/>
</dbReference>
<dbReference type="Proteomes" id="UP001341840">
    <property type="component" value="Unassembled WGS sequence"/>
</dbReference>
<reference evidence="2 3" key="1">
    <citation type="journal article" date="2023" name="Plants (Basel)">
        <title>Bridging the Gap: Combining Genomics and Transcriptomics Approaches to Understand Stylosanthes scabra, an Orphan Legume from the Brazilian Caatinga.</title>
        <authorList>
            <person name="Ferreira-Neto J.R.C."/>
            <person name="da Silva M.D."/>
            <person name="Binneck E."/>
            <person name="de Melo N.F."/>
            <person name="da Silva R.H."/>
            <person name="de Melo A.L.T.M."/>
            <person name="Pandolfi V."/>
            <person name="Bustamante F.O."/>
            <person name="Brasileiro-Vidal A.C."/>
            <person name="Benko-Iseppon A.M."/>
        </authorList>
    </citation>
    <scope>NUCLEOTIDE SEQUENCE [LARGE SCALE GENOMIC DNA]</scope>
    <source>
        <tissue evidence="2">Leaves</tissue>
    </source>
</reference>
<comment type="caution">
    <text evidence="2">The sequence shown here is derived from an EMBL/GenBank/DDBJ whole genome shotgun (WGS) entry which is preliminary data.</text>
</comment>
<proteinExistence type="predicted"/>
<organism evidence="2 3">
    <name type="scientific">Stylosanthes scabra</name>
    <dbReference type="NCBI Taxonomy" id="79078"/>
    <lineage>
        <taxon>Eukaryota</taxon>
        <taxon>Viridiplantae</taxon>
        <taxon>Streptophyta</taxon>
        <taxon>Embryophyta</taxon>
        <taxon>Tracheophyta</taxon>
        <taxon>Spermatophyta</taxon>
        <taxon>Magnoliopsida</taxon>
        <taxon>eudicotyledons</taxon>
        <taxon>Gunneridae</taxon>
        <taxon>Pentapetalae</taxon>
        <taxon>rosids</taxon>
        <taxon>fabids</taxon>
        <taxon>Fabales</taxon>
        <taxon>Fabaceae</taxon>
        <taxon>Papilionoideae</taxon>
        <taxon>50 kb inversion clade</taxon>
        <taxon>dalbergioids sensu lato</taxon>
        <taxon>Dalbergieae</taxon>
        <taxon>Pterocarpus clade</taxon>
        <taxon>Stylosanthes</taxon>
    </lineage>
</organism>
<name>A0ABU6SQD8_9FABA</name>
<keyword evidence="3" id="KW-1185">Reference proteome</keyword>
<evidence type="ECO:0000313" key="2">
    <source>
        <dbReference type="EMBL" id="MED6138639.1"/>
    </source>
</evidence>
<protein>
    <submittedName>
        <fullName evidence="2">Uncharacterized protein</fullName>
    </submittedName>
</protein>
<evidence type="ECO:0000313" key="3">
    <source>
        <dbReference type="Proteomes" id="UP001341840"/>
    </source>
</evidence>
<sequence length="204" mass="22965">MIRNNPSKWGLSNSNPTKSRQSLKLSRHHSWGADLRFLLPRYRLGRASESSHLHFSTHVFQPCRSPWIRLYCFFTELLPCLMSSSTKMFLLEKTDPLLSAPSSSTDLVDPVRPLRVSSIWFLFYLYLQSSALPVCDGPSVDLCRACLWCRRISSSTVAATPSPIAATKKGVKKKVLNSLHNFTATLKSVGKFSDYADCLAEFDT</sequence>
<accession>A0ABU6SQD8</accession>
<evidence type="ECO:0000256" key="1">
    <source>
        <dbReference type="SAM" id="MobiDB-lite"/>
    </source>
</evidence>
<feature type="compositionally biased region" description="Polar residues" evidence="1">
    <location>
        <begin position="1"/>
        <end position="24"/>
    </location>
</feature>
<feature type="region of interest" description="Disordered" evidence="1">
    <location>
        <begin position="1"/>
        <end position="25"/>
    </location>
</feature>
<gene>
    <name evidence="2" type="ORF">PIB30_076312</name>
</gene>